<dbReference type="AlphaFoldDB" id="A0A830HTV0"/>
<dbReference type="Gene3D" id="2.160.20.70">
    <property type="match status" value="1"/>
</dbReference>
<evidence type="ECO:0000256" key="5">
    <source>
        <dbReference type="ARBA" id="ARBA00026055"/>
    </source>
</evidence>
<dbReference type="InterPro" id="IPR027684">
    <property type="entry name" value="TBCC"/>
</dbReference>
<dbReference type="InterPro" id="IPR017901">
    <property type="entry name" value="C-CAP_CF_C-like"/>
</dbReference>
<dbReference type="PANTHER" id="PTHR15139">
    <property type="entry name" value="TUBULIN FOLDING COFACTOR C"/>
    <property type="match status" value="1"/>
</dbReference>
<dbReference type="Pfam" id="PF16752">
    <property type="entry name" value="TBCC_N"/>
    <property type="match status" value="1"/>
</dbReference>
<evidence type="ECO:0000256" key="3">
    <source>
        <dbReference type="ARBA" id="ARBA00022490"/>
    </source>
</evidence>
<dbReference type="Gene3D" id="1.20.58.1250">
    <property type="entry name" value="Tubulin Binding Cofactor C, N-terminal domain"/>
    <property type="match status" value="1"/>
</dbReference>
<evidence type="ECO:0000256" key="1">
    <source>
        <dbReference type="ARBA" id="ARBA00004496"/>
    </source>
</evidence>
<dbReference type="GO" id="GO:0007023">
    <property type="term" value="P:post-chaperonin tubulin folding pathway"/>
    <property type="evidence" value="ECO:0007669"/>
    <property type="project" value="InterPro"/>
</dbReference>
<dbReference type="GO" id="GO:0015631">
    <property type="term" value="F:tubulin binding"/>
    <property type="evidence" value="ECO:0007669"/>
    <property type="project" value="InterPro"/>
</dbReference>
<dbReference type="EMBL" id="BNJQ01000028">
    <property type="protein sequence ID" value="GHP10125.1"/>
    <property type="molecule type" value="Genomic_DNA"/>
</dbReference>
<comment type="similarity">
    <text evidence="2">Belongs to the TBCC family.</text>
</comment>
<evidence type="ECO:0000256" key="4">
    <source>
        <dbReference type="ARBA" id="ARBA00022990"/>
    </source>
</evidence>
<comment type="subcellular location">
    <subcellularLocation>
        <location evidence="1">Cytoplasm</location>
    </subcellularLocation>
</comment>
<dbReference type="Proteomes" id="UP000660262">
    <property type="component" value="Unassembled WGS sequence"/>
</dbReference>
<comment type="subunit">
    <text evidence="5">Supercomplex made of cofactors A to E. Cofactors A and D function by capturing and stabilizing tubulin in a quasi-native conformation. Cofactor E binds to the cofactor D-tubulin complex; interaction with cofactor C then causes the release of tubulin polypeptides that are committed to the native state.</text>
</comment>
<dbReference type="OrthoDB" id="194775at2759"/>
<keyword evidence="3" id="KW-0963">Cytoplasm</keyword>
<accession>A0A830HTV0</accession>
<evidence type="ECO:0000313" key="7">
    <source>
        <dbReference type="EMBL" id="GHP10125.1"/>
    </source>
</evidence>
<dbReference type="InterPro" id="IPR012945">
    <property type="entry name" value="Tubulin-bd_cofactor_C_dom"/>
</dbReference>
<organism evidence="7 8">
    <name type="scientific">Pycnococcus provasolii</name>
    <dbReference type="NCBI Taxonomy" id="41880"/>
    <lineage>
        <taxon>Eukaryota</taxon>
        <taxon>Viridiplantae</taxon>
        <taxon>Chlorophyta</taxon>
        <taxon>Pseudoscourfieldiophyceae</taxon>
        <taxon>Pseudoscourfieldiales</taxon>
        <taxon>Pycnococcaceae</taxon>
        <taxon>Pycnococcus</taxon>
    </lineage>
</organism>
<evidence type="ECO:0000313" key="8">
    <source>
        <dbReference type="Proteomes" id="UP000660262"/>
    </source>
</evidence>
<reference evidence="7" key="1">
    <citation type="submission" date="2020-10" db="EMBL/GenBank/DDBJ databases">
        <title>Unveiling of a novel bifunctional photoreceptor, Dualchrome1, isolated from a cosmopolitan green alga.</title>
        <authorList>
            <person name="Suzuki S."/>
            <person name="Kawachi M."/>
        </authorList>
    </citation>
    <scope>NUCLEOTIDE SEQUENCE</scope>
    <source>
        <strain evidence="7">NIES 2893</strain>
    </source>
</reference>
<dbReference type="PROSITE" id="PS51329">
    <property type="entry name" value="C_CAP_COFACTOR_C"/>
    <property type="match status" value="1"/>
</dbReference>
<dbReference type="GO" id="GO:0007021">
    <property type="term" value="P:tubulin complex assembly"/>
    <property type="evidence" value="ECO:0007669"/>
    <property type="project" value="TreeGrafter"/>
</dbReference>
<gene>
    <name evidence="7" type="ORF">PPROV_000885700</name>
</gene>
<dbReference type="InterPro" id="IPR016098">
    <property type="entry name" value="CAP/MinC_C"/>
</dbReference>
<keyword evidence="8" id="KW-1185">Reference proteome</keyword>
<dbReference type="InterPro" id="IPR031925">
    <property type="entry name" value="TBCC_N"/>
</dbReference>
<dbReference type="GO" id="GO:0005737">
    <property type="term" value="C:cytoplasm"/>
    <property type="evidence" value="ECO:0007669"/>
    <property type="project" value="UniProtKB-SubCell"/>
</dbReference>
<dbReference type="PANTHER" id="PTHR15139:SF0">
    <property type="entry name" value="TUBULIN-SPECIFIC CHAPERONE C"/>
    <property type="match status" value="1"/>
</dbReference>
<comment type="caution">
    <text evidence="7">The sequence shown here is derived from an EMBL/GenBank/DDBJ whole genome shotgun (WGS) entry which is preliminary data.</text>
</comment>
<feature type="domain" description="C-CAP/cofactor C-like" evidence="6">
    <location>
        <begin position="176"/>
        <end position="312"/>
    </location>
</feature>
<dbReference type="InterPro" id="IPR038397">
    <property type="entry name" value="TBCC_N_sf"/>
</dbReference>
<evidence type="ECO:0000256" key="2">
    <source>
        <dbReference type="ARBA" id="ARBA00008848"/>
    </source>
</evidence>
<proteinExistence type="inferred from homology"/>
<name>A0A830HTV0_9CHLO</name>
<keyword evidence="4" id="KW-0007">Acetylation</keyword>
<sequence>MASSSSASRASTVLARLEARHRVRALEAQKVKSQTSTQKAPEEDSDAFLSLFTQIQKETTQNMQTCAVACSSGEPEAQSKLANEIAETLVTCDRMRAMTASATYYLTSFDVRACEAQSNALRDLAHALRAKHLPRRRFKFSQDFSRRGYAGALEHVLESASDTSTANGDDARTARPADIGGREAALENFDGGKTQVIDVDVSGLDATIRDGRDAVVVCRGRATALRLARLTNCIVLCAGEMGSVDGPVYVEECTQGAVAVDSRQLRIHDSQGVAFYVAVSSTPIMEDSSNLKFAPWRDEDGTGDVHVQDFNRVLRDDGMGTCNWSTIDATSRVLTGLNTEEAVLSAARGLLCT</sequence>
<protein>
    <recommendedName>
        <fullName evidence="6">C-CAP/cofactor C-like domain-containing protein</fullName>
    </recommendedName>
</protein>
<evidence type="ECO:0000259" key="6">
    <source>
        <dbReference type="PROSITE" id="PS51329"/>
    </source>
</evidence>
<dbReference type="Pfam" id="PF07986">
    <property type="entry name" value="TBCC"/>
    <property type="match status" value="1"/>
</dbReference>